<organism evidence="2 3">
    <name type="scientific">Hesseltinella vesiculosa</name>
    <dbReference type="NCBI Taxonomy" id="101127"/>
    <lineage>
        <taxon>Eukaryota</taxon>
        <taxon>Fungi</taxon>
        <taxon>Fungi incertae sedis</taxon>
        <taxon>Mucoromycota</taxon>
        <taxon>Mucoromycotina</taxon>
        <taxon>Mucoromycetes</taxon>
        <taxon>Mucorales</taxon>
        <taxon>Cunninghamellaceae</taxon>
        <taxon>Hesseltinella</taxon>
    </lineage>
</organism>
<dbReference type="AlphaFoldDB" id="A0A1X2GCA7"/>
<name>A0A1X2GCA7_9FUNG</name>
<dbReference type="OrthoDB" id="10257275at2759"/>
<keyword evidence="1" id="KW-0472">Membrane</keyword>
<accession>A0A1X2GCA7</accession>
<dbReference type="Proteomes" id="UP000242146">
    <property type="component" value="Unassembled WGS sequence"/>
</dbReference>
<dbReference type="EMBL" id="MCGT01000026">
    <property type="protein sequence ID" value="ORX49545.1"/>
    <property type="molecule type" value="Genomic_DNA"/>
</dbReference>
<evidence type="ECO:0000313" key="2">
    <source>
        <dbReference type="EMBL" id="ORX49545.1"/>
    </source>
</evidence>
<keyword evidence="3" id="KW-1185">Reference proteome</keyword>
<dbReference type="STRING" id="101127.A0A1X2GCA7"/>
<feature type="transmembrane region" description="Helical" evidence="1">
    <location>
        <begin position="99"/>
        <end position="124"/>
    </location>
</feature>
<protein>
    <submittedName>
        <fullName evidence="2">Uncharacterized protein</fullName>
    </submittedName>
</protein>
<evidence type="ECO:0000256" key="1">
    <source>
        <dbReference type="SAM" id="Phobius"/>
    </source>
</evidence>
<feature type="transmembrane region" description="Helical" evidence="1">
    <location>
        <begin position="20"/>
        <end position="43"/>
    </location>
</feature>
<gene>
    <name evidence="2" type="ORF">DM01DRAFT_1338215</name>
</gene>
<reference evidence="2 3" key="1">
    <citation type="submission" date="2016-07" db="EMBL/GenBank/DDBJ databases">
        <title>Pervasive Adenine N6-methylation of Active Genes in Fungi.</title>
        <authorList>
            <consortium name="DOE Joint Genome Institute"/>
            <person name="Mondo S.J."/>
            <person name="Dannebaum R.O."/>
            <person name="Kuo R.C."/>
            <person name="Labutti K."/>
            <person name="Haridas S."/>
            <person name="Kuo A."/>
            <person name="Salamov A."/>
            <person name="Ahrendt S.R."/>
            <person name="Lipzen A."/>
            <person name="Sullivan W."/>
            <person name="Andreopoulos W.B."/>
            <person name="Clum A."/>
            <person name="Lindquist E."/>
            <person name="Daum C."/>
            <person name="Ramamoorthy G.K."/>
            <person name="Gryganskyi A."/>
            <person name="Culley D."/>
            <person name="Magnuson J.K."/>
            <person name="James T.Y."/>
            <person name="O'Malley M.A."/>
            <person name="Stajich J.E."/>
            <person name="Spatafora J.W."/>
            <person name="Visel A."/>
            <person name="Grigoriev I.V."/>
        </authorList>
    </citation>
    <scope>NUCLEOTIDE SEQUENCE [LARGE SCALE GENOMIC DNA]</scope>
    <source>
        <strain evidence="2 3">NRRL 3301</strain>
    </source>
</reference>
<sequence length="186" mass="20677">MIFLIPFLSRYEYKAGSLQVLYEFIGLYTVLPAFVYVAAIWVIDRLSVTLFLGREGCTGLSGWVMGLAVATSLQSDQSTQHSLFGVIPLPPKALPGLVLVFYTFLVPGTSLVLHLAVAAIAYLYHTQQWPRQLLPSQQLFDRLERNPWLTFLTSHPHYIKADHQYLPISTNDTSHGAGQRLGDGGA</sequence>
<proteinExistence type="predicted"/>
<keyword evidence="1" id="KW-1133">Transmembrane helix</keyword>
<evidence type="ECO:0000313" key="3">
    <source>
        <dbReference type="Proteomes" id="UP000242146"/>
    </source>
</evidence>
<keyword evidence="1" id="KW-0812">Transmembrane</keyword>
<comment type="caution">
    <text evidence="2">The sequence shown here is derived from an EMBL/GenBank/DDBJ whole genome shotgun (WGS) entry which is preliminary data.</text>
</comment>